<evidence type="ECO:0000313" key="2">
    <source>
        <dbReference type="Proteomes" id="UP001596958"/>
    </source>
</evidence>
<gene>
    <name evidence="1" type="ORF">ACFQZS_03410</name>
</gene>
<comment type="caution">
    <text evidence="1">The sequence shown here is derived from an EMBL/GenBank/DDBJ whole genome shotgun (WGS) entry which is preliminary data.</text>
</comment>
<accession>A0ABW2YRW9</accession>
<keyword evidence="2" id="KW-1185">Reference proteome</keyword>
<evidence type="ECO:0000313" key="1">
    <source>
        <dbReference type="EMBL" id="MFD0749174.1"/>
    </source>
</evidence>
<name>A0ABW2YRW9_9SPHI</name>
<protein>
    <submittedName>
        <fullName evidence="1">Uncharacterized protein</fullName>
    </submittedName>
</protein>
<dbReference type="RefSeq" id="WP_377097306.1">
    <property type="nucleotide sequence ID" value="NZ_JBHTHU010000001.1"/>
</dbReference>
<dbReference type="EMBL" id="JBHTHU010000001">
    <property type="protein sequence ID" value="MFD0749174.1"/>
    <property type="molecule type" value="Genomic_DNA"/>
</dbReference>
<reference evidence="2" key="1">
    <citation type="journal article" date="2019" name="Int. J. Syst. Evol. Microbiol.">
        <title>The Global Catalogue of Microorganisms (GCM) 10K type strain sequencing project: providing services to taxonomists for standard genome sequencing and annotation.</title>
        <authorList>
            <consortium name="The Broad Institute Genomics Platform"/>
            <consortium name="The Broad Institute Genome Sequencing Center for Infectious Disease"/>
            <person name="Wu L."/>
            <person name="Ma J."/>
        </authorList>
    </citation>
    <scope>NUCLEOTIDE SEQUENCE [LARGE SCALE GENOMIC DNA]</scope>
    <source>
        <strain evidence="2">CCUG 63418</strain>
    </source>
</reference>
<proteinExistence type="predicted"/>
<sequence length="95" mass="11095">MKKLIIVLLLFTACQPTPRTYINHTEGPCSIADDTLILQNDLIINRCGYQKIRNGKHLPKQYRVKQWKRNSPYAPAIRIDSKHAYWNNTIYLQAP</sequence>
<dbReference type="Proteomes" id="UP001596958">
    <property type="component" value="Unassembled WGS sequence"/>
</dbReference>
<organism evidence="1 2">
    <name type="scientific">Mucilaginibacter calamicampi</name>
    <dbReference type="NCBI Taxonomy" id="1302352"/>
    <lineage>
        <taxon>Bacteria</taxon>
        <taxon>Pseudomonadati</taxon>
        <taxon>Bacteroidota</taxon>
        <taxon>Sphingobacteriia</taxon>
        <taxon>Sphingobacteriales</taxon>
        <taxon>Sphingobacteriaceae</taxon>
        <taxon>Mucilaginibacter</taxon>
    </lineage>
</organism>